<dbReference type="RefSeq" id="WP_156736544.1">
    <property type="nucleotide sequence ID" value="NZ_CACRTU010000013.1"/>
</dbReference>
<organism evidence="2">
    <name type="scientific">Clostridium butyricum</name>
    <dbReference type="NCBI Taxonomy" id="1492"/>
    <lineage>
        <taxon>Bacteria</taxon>
        <taxon>Bacillati</taxon>
        <taxon>Bacillota</taxon>
        <taxon>Clostridia</taxon>
        <taxon>Eubacteriales</taxon>
        <taxon>Clostridiaceae</taxon>
        <taxon>Clostridium</taxon>
    </lineage>
</organism>
<proteinExistence type="predicted"/>
<dbReference type="EMBL" id="CACRTU010000013">
    <property type="protein sequence ID" value="VYU05415.1"/>
    <property type="molecule type" value="Genomic_DNA"/>
</dbReference>
<dbReference type="InterPro" id="IPR029044">
    <property type="entry name" value="Nucleotide-diphossugar_trans"/>
</dbReference>
<dbReference type="PANTHER" id="PTHR43685">
    <property type="entry name" value="GLYCOSYLTRANSFERASE"/>
    <property type="match status" value="1"/>
</dbReference>
<gene>
    <name evidence="2" type="primary">icaA</name>
    <name evidence="2" type="ORF">CBLFYP62_01336</name>
</gene>
<evidence type="ECO:0000259" key="1">
    <source>
        <dbReference type="Pfam" id="PF00535"/>
    </source>
</evidence>
<dbReference type="Gene3D" id="3.90.550.10">
    <property type="entry name" value="Spore Coat Polysaccharide Biosynthesis Protein SpsA, Chain A"/>
    <property type="match status" value="1"/>
</dbReference>
<protein>
    <submittedName>
        <fullName evidence="2">Poly-beta-1,6-N-acetyl-D-glucosamine synthase</fullName>
        <ecNumber evidence="2">2.4.1.-</ecNumber>
    </submittedName>
</protein>
<keyword evidence="2" id="KW-0328">Glycosyltransferase</keyword>
<feature type="domain" description="Glycosyltransferase 2-like" evidence="1">
    <location>
        <begin position="7"/>
        <end position="160"/>
    </location>
</feature>
<reference evidence="2" key="1">
    <citation type="submission" date="2019-11" db="EMBL/GenBank/DDBJ databases">
        <authorList>
            <person name="Feng L."/>
        </authorList>
    </citation>
    <scope>NUCLEOTIDE SEQUENCE</scope>
    <source>
        <strain evidence="2">CButyricumLFYP62</strain>
    </source>
</reference>
<keyword evidence="2" id="KW-0808">Transferase</keyword>
<dbReference type="PANTHER" id="PTHR43685:SF2">
    <property type="entry name" value="GLYCOSYLTRANSFERASE 2-LIKE DOMAIN-CONTAINING PROTEIN"/>
    <property type="match status" value="1"/>
</dbReference>
<evidence type="ECO:0000313" key="2">
    <source>
        <dbReference type="EMBL" id="VYU05415.1"/>
    </source>
</evidence>
<dbReference type="Pfam" id="PF00535">
    <property type="entry name" value="Glycos_transf_2"/>
    <property type="match status" value="1"/>
</dbReference>
<sequence length="283" mass="33609">MSEKICAVIITYNIDEKIIEVVKSIEYQVDKVIIVDNASEERTIKILNSINKNNKIKIIFEESNVGIAKALNDGIKLAQKLEYDWVLTLDHDSICERNMINKMINVSKLVNDNIGIITPQIYETTKKDYISRKVCDSSLYTYVKDCIQSGSLINIKVFDEIGFFNEELFIYHVDFDFCQRLLKKNYKVIQCNKVTLYHEEGYKIPKKLFLKKVFYNNYSSTAIYYITRNTVYMAQNYRFTYMKRIIKDCLFIILYDKKRWQRLYYWNKGLCDGLLKRYGKLEI</sequence>
<dbReference type="InterPro" id="IPR050834">
    <property type="entry name" value="Glycosyltransf_2"/>
</dbReference>
<dbReference type="EC" id="2.4.1.-" evidence="2"/>
<name>A0A6N3BMI5_CLOBU</name>
<dbReference type="InterPro" id="IPR001173">
    <property type="entry name" value="Glyco_trans_2-like"/>
</dbReference>
<dbReference type="SUPFAM" id="SSF53448">
    <property type="entry name" value="Nucleotide-diphospho-sugar transferases"/>
    <property type="match status" value="1"/>
</dbReference>
<accession>A0A6N3BMI5</accession>
<dbReference type="GO" id="GO:0016757">
    <property type="term" value="F:glycosyltransferase activity"/>
    <property type="evidence" value="ECO:0007669"/>
    <property type="project" value="UniProtKB-KW"/>
</dbReference>
<dbReference type="AlphaFoldDB" id="A0A6N3BMI5"/>